<dbReference type="CDD" id="cd18919">
    <property type="entry name" value="bHLH_AtBPE_like"/>
    <property type="match status" value="1"/>
</dbReference>
<dbReference type="InterPro" id="IPR011598">
    <property type="entry name" value="bHLH_dom"/>
</dbReference>
<dbReference type="GO" id="GO:0005634">
    <property type="term" value="C:nucleus"/>
    <property type="evidence" value="ECO:0007669"/>
    <property type="project" value="UniProtKB-SubCell"/>
</dbReference>
<feature type="compositionally biased region" description="Basic residues" evidence="5">
    <location>
        <begin position="143"/>
        <end position="160"/>
    </location>
</feature>
<comment type="subcellular location">
    <subcellularLocation>
        <location evidence="1">Nucleus</location>
    </subcellularLocation>
</comment>
<feature type="region of interest" description="Disordered" evidence="5">
    <location>
        <begin position="96"/>
        <end position="170"/>
    </location>
</feature>
<evidence type="ECO:0000259" key="6">
    <source>
        <dbReference type="PROSITE" id="PS50888"/>
    </source>
</evidence>
<dbReference type="Gene3D" id="4.10.280.10">
    <property type="entry name" value="Helix-loop-helix DNA-binding domain"/>
    <property type="match status" value="1"/>
</dbReference>
<organism evidence="7 8">
    <name type="scientific">Vigna unguiculata</name>
    <name type="common">Cowpea</name>
    <dbReference type="NCBI Taxonomy" id="3917"/>
    <lineage>
        <taxon>Eukaryota</taxon>
        <taxon>Viridiplantae</taxon>
        <taxon>Streptophyta</taxon>
        <taxon>Embryophyta</taxon>
        <taxon>Tracheophyta</taxon>
        <taxon>Spermatophyta</taxon>
        <taxon>Magnoliopsida</taxon>
        <taxon>eudicotyledons</taxon>
        <taxon>Gunneridae</taxon>
        <taxon>Pentapetalae</taxon>
        <taxon>rosids</taxon>
        <taxon>fabids</taxon>
        <taxon>Fabales</taxon>
        <taxon>Fabaceae</taxon>
        <taxon>Papilionoideae</taxon>
        <taxon>50 kb inversion clade</taxon>
        <taxon>NPAAA clade</taxon>
        <taxon>indigoferoid/millettioid clade</taxon>
        <taxon>Phaseoleae</taxon>
        <taxon>Vigna</taxon>
    </lineage>
</organism>
<dbReference type="AlphaFoldDB" id="A0A4D6MX15"/>
<evidence type="ECO:0000256" key="3">
    <source>
        <dbReference type="ARBA" id="ARBA00023163"/>
    </source>
</evidence>
<feature type="domain" description="BHLH" evidence="6">
    <location>
        <begin position="185"/>
        <end position="235"/>
    </location>
</feature>
<name>A0A4D6MX15_VIGUN</name>
<evidence type="ECO:0000256" key="4">
    <source>
        <dbReference type="ARBA" id="ARBA00023242"/>
    </source>
</evidence>
<dbReference type="GO" id="GO:0046983">
    <property type="term" value="F:protein dimerization activity"/>
    <property type="evidence" value="ECO:0007669"/>
    <property type="project" value="InterPro"/>
</dbReference>
<keyword evidence="8" id="KW-1185">Reference proteome</keyword>
<keyword evidence="4" id="KW-0539">Nucleus</keyword>
<evidence type="ECO:0000256" key="2">
    <source>
        <dbReference type="ARBA" id="ARBA00023015"/>
    </source>
</evidence>
<dbReference type="SUPFAM" id="SSF47459">
    <property type="entry name" value="HLH, helix-loop-helix DNA-binding domain"/>
    <property type="match status" value="1"/>
</dbReference>
<dbReference type="PROSITE" id="PS50888">
    <property type="entry name" value="BHLH"/>
    <property type="match status" value="1"/>
</dbReference>
<dbReference type="EMBL" id="CP039353">
    <property type="protein sequence ID" value="QCE05221.1"/>
    <property type="molecule type" value="Genomic_DNA"/>
</dbReference>
<gene>
    <name evidence="7" type="ORF">DEO72_LG9g224</name>
</gene>
<dbReference type="Proteomes" id="UP000501690">
    <property type="component" value="Linkage Group LG9"/>
</dbReference>
<keyword evidence="2" id="KW-0805">Transcription regulation</keyword>
<evidence type="ECO:0000256" key="5">
    <source>
        <dbReference type="SAM" id="MobiDB-lite"/>
    </source>
</evidence>
<dbReference type="GO" id="GO:0003700">
    <property type="term" value="F:DNA-binding transcription factor activity"/>
    <property type="evidence" value="ECO:0007669"/>
    <property type="project" value="TreeGrafter"/>
</dbReference>
<evidence type="ECO:0000313" key="8">
    <source>
        <dbReference type="Proteomes" id="UP000501690"/>
    </source>
</evidence>
<dbReference type="InterPro" id="IPR024097">
    <property type="entry name" value="bHLH_ZIP_TF"/>
</dbReference>
<keyword evidence="3" id="KW-0804">Transcription</keyword>
<evidence type="ECO:0000256" key="1">
    <source>
        <dbReference type="ARBA" id="ARBA00004123"/>
    </source>
</evidence>
<dbReference type="PANTHER" id="PTHR12565:SF358">
    <property type="entry name" value="TRANSCRIPTION FACTOR BHLH FAMILY-RELATED"/>
    <property type="match status" value="1"/>
</dbReference>
<dbReference type="PANTHER" id="PTHR12565">
    <property type="entry name" value="STEROL REGULATORY ELEMENT-BINDING PROTEIN"/>
    <property type="match status" value="1"/>
</dbReference>
<feature type="compositionally biased region" description="Low complexity" evidence="5">
    <location>
        <begin position="98"/>
        <end position="107"/>
    </location>
</feature>
<proteinExistence type="predicted"/>
<dbReference type="FunFam" id="4.10.280.10:FF:000042">
    <property type="entry name" value="transcription factor bHLH48-like isoform X1"/>
    <property type="match status" value="1"/>
</dbReference>
<evidence type="ECO:0000313" key="7">
    <source>
        <dbReference type="EMBL" id="QCE05221.1"/>
    </source>
</evidence>
<dbReference type="InterPro" id="IPR036638">
    <property type="entry name" value="HLH_DNA-bd_sf"/>
</dbReference>
<accession>A0A4D6MX15</accession>
<dbReference type="Pfam" id="PF00010">
    <property type="entry name" value="HLH"/>
    <property type="match status" value="1"/>
</dbReference>
<protein>
    <submittedName>
        <fullName evidence="7">Phytochrome-interacting factor 3</fullName>
    </submittedName>
</protein>
<dbReference type="SMART" id="SM00353">
    <property type="entry name" value="HLH"/>
    <property type="match status" value="1"/>
</dbReference>
<sequence length="423" mass="46285">MEQTMLEAIQFNEEIQGIIAPAPETASSFTALLELPPTQAVELLHSPEQAGKPPRHNPKPYPLTSFASASASAANLTFPSNAALIERAARLSVFAGENSNSNSNSNSTEIKRELPETDSNPSSTQGGGSASDPVLENKDEKGLKRKEREKKVKASSKKSKSVVADDSSGDGEKLPYVHVRVRRGQATDSHSLAERARREKINARMKLLQELVPGCNKISGTALVLDKIINHVQSLQHEVEILSMKLAAVNPVIDFNLDSLLATEGVSPMDCNFPPTVAPVVWPEIPQNANRQQYQQPWQFDAFHHQPIWGREEDNTNFMTPENSLLSYDSSANSGTSDLSFYRTLSSQKSIQQKFAFSFIMLPSSTGRTRNAQMSWETTQGTFKNSISWYEALIEHSSGSISAFKSVEDGALKGYRGGGTSSN</sequence>
<reference evidence="7 8" key="1">
    <citation type="submission" date="2019-04" db="EMBL/GenBank/DDBJ databases">
        <title>An improved genome assembly and genetic linkage map for asparagus bean, Vigna unguiculata ssp. sesquipedialis.</title>
        <authorList>
            <person name="Xia Q."/>
            <person name="Zhang R."/>
            <person name="Dong Y."/>
        </authorList>
    </citation>
    <scope>NUCLEOTIDE SEQUENCE [LARGE SCALE GENOMIC DNA]</scope>
    <source>
        <tissue evidence="7">Leaf</tissue>
    </source>
</reference>